<keyword evidence="4" id="KW-0648">Protein biosynthesis</keyword>
<gene>
    <name evidence="8" type="ORF">S03H2_63692</name>
</gene>
<dbReference type="PANTHER" id="PTHR11659">
    <property type="entry name" value="GLUTAMYL-TRNA GLN AMIDOTRANSFERASE SUBUNIT B MITOCHONDRIAL AND PROKARYOTIC PET112-RELATED"/>
    <property type="match status" value="1"/>
</dbReference>
<dbReference type="InterPro" id="IPR017959">
    <property type="entry name" value="Asn/Gln-tRNA_amidoTrfase_suB/E"/>
</dbReference>
<comment type="catalytic activity">
    <reaction evidence="5">
        <text>L-aspartyl-tRNA(Asn) + L-glutamine + ATP + H2O = L-asparaginyl-tRNA(Asn) + L-glutamate + ADP + phosphate + 2 H(+)</text>
        <dbReference type="Rhea" id="RHEA:14513"/>
        <dbReference type="Rhea" id="RHEA-COMP:9674"/>
        <dbReference type="Rhea" id="RHEA-COMP:9677"/>
        <dbReference type="ChEBI" id="CHEBI:15377"/>
        <dbReference type="ChEBI" id="CHEBI:15378"/>
        <dbReference type="ChEBI" id="CHEBI:29985"/>
        <dbReference type="ChEBI" id="CHEBI:30616"/>
        <dbReference type="ChEBI" id="CHEBI:43474"/>
        <dbReference type="ChEBI" id="CHEBI:58359"/>
        <dbReference type="ChEBI" id="CHEBI:78515"/>
        <dbReference type="ChEBI" id="CHEBI:78516"/>
        <dbReference type="ChEBI" id="CHEBI:456216"/>
    </reaction>
</comment>
<dbReference type="GO" id="GO:0005524">
    <property type="term" value="F:ATP binding"/>
    <property type="evidence" value="ECO:0007669"/>
    <property type="project" value="UniProtKB-KW"/>
</dbReference>
<dbReference type="Gene3D" id="1.10.10.410">
    <property type="match status" value="1"/>
</dbReference>
<evidence type="ECO:0000256" key="6">
    <source>
        <dbReference type="ARBA" id="ARBA00047913"/>
    </source>
</evidence>
<keyword evidence="2" id="KW-0547">Nucleotide-binding</keyword>
<dbReference type="SMART" id="SM00845">
    <property type="entry name" value="GatB_Yqey"/>
    <property type="match status" value="1"/>
</dbReference>
<keyword evidence="3" id="KW-0067">ATP-binding</keyword>
<dbReference type="InterPro" id="IPR023168">
    <property type="entry name" value="GatB_Yqey_C_2"/>
</dbReference>
<dbReference type="FunFam" id="1.10.10.410:FF:000001">
    <property type="entry name" value="Aspartyl/glutamyl-tRNA(Asn/Gln) amidotransferase subunit B"/>
    <property type="match status" value="1"/>
</dbReference>
<dbReference type="AlphaFoldDB" id="X1IWL7"/>
<proteinExistence type="predicted"/>
<dbReference type="InterPro" id="IPR018027">
    <property type="entry name" value="Asn/Gln_amidotransferase"/>
</dbReference>
<dbReference type="Pfam" id="PF02637">
    <property type="entry name" value="GatB_Yqey"/>
    <property type="match status" value="1"/>
</dbReference>
<reference evidence="8" key="1">
    <citation type="journal article" date="2014" name="Front. Microbiol.">
        <title>High frequency of phylogenetically diverse reductive dehalogenase-homologous genes in deep subseafloor sedimentary metagenomes.</title>
        <authorList>
            <person name="Kawai M."/>
            <person name="Futagami T."/>
            <person name="Toyoda A."/>
            <person name="Takaki Y."/>
            <person name="Nishi S."/>
            <person name="Hori S."/>
            <person name="Arai W."/>
            <person name="Tsubouchi T."/>
            <person name="Morono Y."/>
            <person name="Uchiyama I."/>
            <person name="Ito T."/>
            <person name="Fujiyama A."/>
            <person name="Inagaki F."/>
            <person name="Takami H."/>
        </authorList>
    </citation>
    <scope>NUCLEOTIDE SEQUENCE</scope>
    <source>
        <strain evidence="8">Expedition CK06-06</strain>
    </source>
</reference>
<evidence type="ECO:0000256" key="2">
    <source>
        <dbReference type="ARBA" id="ARBA00022741"/>
    </source>
</evidence>
<evidence type="ECO:0000256" key="3">
    <source>
        <dbReference type="ARBA" id="ARBA00022840"/>
    </source>
</evidence>
<evidence type="ECO:0000259" key="7">
    <source>
        <dbReference type="SMART" id="SM00845"/>
    </source>
</evidence>
<protein>
    <recommendedName>
        <fullName evidence="7">Asn/Gln amidotransferase domain-containing protein</fullName>
    </recommendedName>
</protein>
<keyword evidence="1" id="KW-0436">Ligase</keyword>
<dbReference type="EMBL" id="BARU01041289">
    <property type="protein sequence ID" value="GAH86846.1"/>
    <property type="molecule type" value="Genomic_DNA"/>
</dbReference>
<evidence type="ECO:0000313" key="8">
    <source>
        <dbReference type="EMBL" id="GAH86846.1"/>
    </source>
</evidence>
<sequence length="120" mass="12758">MWSILGVPAKRIAELSKMVVAGDVSATAATTITSMMVSALDKTPQQIAEEHNLIQKSDVGELEAIVEQVLAENPKAVEDVTSGGKKSKKARGFLLGQVMQKTKGQANPKVVSEILDKKLG</sequence>
<name>X1IWL7_9ZZZZ</name>
<dbReference type="GO" id="GO:0006412">
    <property type="term" value="P:translation"/>
    <property type="evidence" value="ECO:0007669"/>
    <property type="project" value="UniProtKB-KW"/>
</dbReference>
<comment type="catalytic activity">
    <reaction evidence="6">
        <text>L-glutamyl-tRNA(Gln) + L-glutamine + ATP + H2O = L-glutaminyl-tRNA(Gln) + L-glutamate + ADP + phosphate + H(+)</text>
        <dbReference type="Rhea" id="RHEA:17521"/>
        <dbReference type="Rhea" id="RHEA-COMP:9681"/>
        <dbReference type="Rhea" id="RHEA-COMP:9684"/>
        <dbReference type="ChEBI" id="CHEBI:15377"/>
        <dbReference type="ChEBI" id="CHEBI:15378"/>
        <dbReference type="ChEBI" id="CHEBI:29985"/>
        <dbReference type="ChEBI" id="CHEBI:30616"/>
        <dbReference type="ChEBI" id="CHEBI:43474"/>
        <dbReference type="ChEBI" id="CHEBI:58359"/>
        <dbReference type="ChEBI" id="CHEBI:78520"/>
        <dbReference type="ChEBI" id="CHEBI:78521"/>
        <dbReference type="ChEBI" id="CHEBI:456216"/>
    </reaction>
</comment>
<organism evidence="8">
    <name type="scientific">marine sediment metagenome</name>
    <dbReference type="NCBI Taxonomy" id="412755"/>
    <lineage>
        <taxon>unclassified sequences</taxon>
        <taxon>metagenomes</taxon>
        <taxon>ecological metagenomes</taxon>
    </lineage>
</organism>
<feature type="domain" description="Asn/Gln amidotransferase" evidence="7">
    <location>
        <begin position="3"/>
        <end position="119"/>
    </location>
</feature>
<evidence type="ECO:0000256" key="5">
    <source>
        <dbReference type="ARBA" id="ARBA00047380"/>
    </source>
</evidence>
<accession>X1IWL7</accession>
<evidence type="ECO:0000256" key="4">
    <source>
        <dbReference type="ARBA" id="ARBA00022917"/>
    </source>
</evidence>
<dbReference type="SUPFAM" id="SSF89095">
    <property type="entry name" value="GatB/YqeY motif"/>
    <property type="match status" value="1"/>
</dbReference>
<evidence type="ECO:0000256" key="1">
    <source>
        <dbReference type="ARBA" id="ARBA00022598"/>
    </source>
</evidence>
<dbReference type="InterPro" id="IPR003789">
    <property type="entry name" value="Asn/Gln_tRNA_amidoTrase-B-like"/>
</dbReference>
<dbReference type="GO" id="GO:0016884">
    <property type="term" value="F:carbon-nitrogen ligase activity, with glutamine as amido-N-donor"/>
    <property type="evidence" value="ECO:0007669"/>
    <property type="project" value="InterPro"/>
</dbReference>
<comment type="caution">
    <text evidence="8">The sequence shown here is derived from an EMBL/GenBank/DDBJ whole genome shotgun (WGS) entry which is preliminary data.</text>
</comment>